<sequence length="818" mass="92317">MALISSMISRALDCTPKDRPNIKRLISPYIRSTGKSVVVTAGSSFGYNSSTLRKLRYRQPERKRDQNADEYPVENRPRTARYKSETQRKAFYRTTDRSEGQPHTGIENFICSDNPTPSYTKAGAVVKKRRNTSQQESTITSQLPGLKQKAISVMDHYSHGCHDRILRSIADHSFLRTLPEYNSETLKKRLRHLDTTLFILLDSPTDMNVWMLEFAFATIKYHSERPEHFPIVEWDTVKPALLVVLNQLAGRHGFTPDEYGSFYCGLLVTVNLATGMDENRRFLGPGFDVATTQTLHYKDKAFAFSFWLAWLPTDQETGPDPALEEDQRFDSARVLARRYVKGLKEGQICGITELDFGYLELRAPVLVVFTDPGCIFPDDYFGQPFVHCPDGIAGVSKVTNRKSSSENLPAAQPTESSLPSPSEAANWFYGWLSSIYTEDSRPRAPLEEKLARSMQLTAWKALANHRCDRESINFSNYTENGDKLVHGSSISLKNQFARGSFGLFLESDECKECGTDIFSTAGHVAPHPTSQHWKTCAGQAQPEDSLGTIALVQCPGGFDMALNPIYEMMAAEDRFPWRNLSAAETACHNALAGRKIVGEVLTTDIGGEPVGPNYGWRIDHSLVKVICSDDNRKNGFSHLSERDLLKLAEKVFENFQYFQYEMDPNDAEFEWWMRDDHAGRLRAFGSIAGVDEELRFDGTEKVFKVGATTGLTTGIVNGRRFYLYKKHTIDVDTIIFAVVHTSQLTDETIHFAKEGDCGSAVLRVRRLAPFEWRMFWCGSLVSLGRIPGWRSNLGFMIPAKQQIIQFKESTGYLFRPSP</sequence>
<name>A0A3N4HKF2_ASCIM</name>
<dbReference type="AlphaFoldDB" id="A0A3N4HKF2"/>
<evidence type="ECO:0000313" key="2">
    <source>
        <dbReference type="EMBL" id="RPA74335.1"/>
    </source>
</evidence>
<proteinExistence type="predicted"/>
<feature type="region of interest" description="Disordered" evidence="1">
    <location>
        <begin position="56"/>
        <end position="112"/>
    </location>
</feature>
<dbReference type="EMBL" id="ML119793">
    <property type="protein sequence ID" value="RPA74335.1"/>
    <property type="molecule type" value="Genomic_DNA"/>
</dbReference>
<evidence type="ECO:0000313" key="3">
    <source>
        <dbReference type="Proteomes" id="UP000275078"/>
    </source>
</evidence>
<keyword evidence="3" id="KW-1185">Reference proteome</keyword>
<evidence type="ECO:0000256" key="1">
    <source>
        <dbReference type="SAM" id="MobiDB-lite"/>
    </source>
</evidence>
<organism evidence="2 3">
    <name type="scientific">Ascobolus immersus RN42</name>
    <dbReference type="NCBI Taxonomy" id="1160509"/>
    <lineage>
        <taxon>Eukaryota</taxon>
        <taxon>Fungi</taxon>
        <taxon>Dikarya</taxon>
        <taxon>Ascomycota</taxon>
        <taxon>Pezizomycotina</taxon>
        <taxon>Pezizomycetes</taxon>
        <taxon>Pezizales</taxon>
        <taxon>Ascobolaceae</taxon>
        <taxon>Ascobolus</taxon>
    </lineage>
</organism>
<reference evidence="2 3" key="1">
    <citation type="journal article" date="2018" name="Nat. Ecol. Evol.">
        <title>Pezizomycetes genomes reveal the molecular basis of ectomycorrhizal truffle lifestyle.</title>
        <authorList>
            <person name="Murat C."/>
            <person name="Payen T."/>
            <person name="Noel B."/>
            <person name="Kuo A."/>
            <person name="Morin E."/>
            <person name="Chen J."/>
            <person name="Kohler A."/>
            <person name="Krizsan K."/>
            <person name="Balestrini R."/>
            <person name="Da Silva C."/>
            <person name="Montanini B."/>
            <person name="Hainaut M."/>
            <person name="Levati E."/>
            <person name="Barry K.W."/>
            <person name="Belfiori B."/>
            <person name="Cichocki N."/>
            <person name="Clum A."/>
            <person name="Dockter R.B."/>
            <person name="Fauchery L."/>
            <person name="Guy J."/>
            <person name="Iotti M."/>
            <person name="Le Tacon F."/>
            <person name="Lindquist E.A."/>
            <person name="Lipzen A."/>
            <person name="Malagnac F."/>
            <person name="Mello A."/>
            <person name="Molinier V."/>
            <person name="Miyauchi S."/>
            <person name="Poulain J."/>
            <person name="Riccioni C."/>
            <person name="Rubini A."/>
            <person name="Sitrit Y."/>
            <person name="Splivallo R."/>
            <person name="Traeger S."/>
            <person name="Wang M."/>
            <person name="Zifcakova L."/>
            <person name="Wipf D."/>
            <person name="Zambonelli A."/>
            <person name="Paolocci F."/>
            <person name="Nowrousian M."/>
            <person name="Ottonello S."/>
            <person name="Baldrian P."/>
            <person name="Spatafora J.W."/>
            <person name="Henrissat B."/>
            <person name="Nagy L.G."/>
            <person name="Aury J.M."/>
            <person name="Wincker P."/>
            <person name="Grigoriev I.V."/>
            <person name="Bonfante P."/>
            <person name="Martin F.M."/>
        </authorList>
    </citation>
    <scope>NUCLEOTIDE SEQUENCE [LARGE SCALE GENOMIC DNA]</scope>
    <source>
        <strain evidence="2 3">RN42</strain>
    </source>
</reference>
<feature type="compositionally biased region" description="Basic and acidic residues" evidence="1">
    <location>
        <begin position="58"/>
        <end position="100"/>
    </location>
</feature>
<gene>
    <name evidence="2" type="ORF">BJ508DRAFT_380657</name>
</gene>
<accession>A0A3N4HKF2</accession>
<protein>
    <submittedName>
        <fullName evidence="2">Uncharacterized protein</fullName>
    </submittedName>
</protein>
<dbReference type="Proteomes" id="UP000275078">
    <property type="component" value="Unassembled WGS sequence"/>
</dbReference>